<feature type="non-terminal residue" evidence="6">
    <location>
        <position position="1"/>
    </location>
</feature>
<feature type="non-terminal residue" evidence="6">
    <location>
        <position position="169"/>
    </location>
</feature>
<keyword evidence="3 6" id="KW-0347">Helicase</keyword>
<feature type="domain" description="Helicase C-terminal" evidence="5">
    <location>
        <begin position="1"/>
        <end position="169"/>
    </location>
</feature>
<dbReference type="CDD" id="cd18795">
    <property type="entry name" value="SF2_C_Ski2"/>
    <property type="match status" value="1"/>
</dbReference>
<dbReference type="GO" id="GO:0016787">
    <property type="term" value="F:hydrolase activity"/>
    <property type="evidence" value="ECO:0007669"/>
    <property type="project" value="UniProtKB-KW"/>
</dbReference>
<evidence type="ECO:0000256" key="3">
    <source>
        <dbReference type="ARBA" id="ARBA00022806"/>
    </source>
</evidence>
<dbReference type="InterPro" id="IPR001650">
    <property type="entry name" value="Helicase_C-like"/>
</dbReference>
<evidence type="ECO:0000256" key="4">
    <source>
        <dbReference type="ARBA" id="ARBA00022840"/>
    </source>
</evidence>
<evidence type="ECO:0000313" key="6">
    <source>
        <dbReference type="EMBL" id="EQD36720.1"/>
    </source>
</evidence>
<dbReference type="GO" id="GO:0004386">
    <property type="term" value="F:helicase activity"/>
    <property type="evidence" value="ECO:0007669"/>
    <property type="project" value="UniProtKB-KW"/>
</dbReference>
<dbReference type="SMART" id="SM00490">
    <property type="entry name" value="HELICc"/>
    <property type="match status" value="1"/>
</dbReference>
<evidence type="ECO:0000259" key="5">
    <source>
        <dbReference type="PROSITE" id="PS51194"/>
    </source>
</evidence>
<gene>
    <name evidence="6" type="ORF">B1B_16418</name>
</gene>
<dbReference type="SUPFAM" id="SSF52540">
    <property type="entry name" value="P-loop containing nucleoside triphosphate hydrolases"/>
    <property type="match status" value="1"/>
</dbReference>
<dbReference type="PROSITE" id="PS51194">
    <property type="entry name" value="HELICASE_CTER"/>
    <property type="match status" value="1"/>
</dbReference>
<organism evidence="6">
    <name type="scientific">mine drainage metagenome</name>
    <dbReference type="NCBI Taxonomy" id="410659"/>
    <lineage>
        <taxon>unclassified sequences</taxon>
        <taxon>metagenomes</taxon>
        <taxon>ecological metagenomes</taxon>
    </lineage>
</organism>
<sequence length="169" mass="18729">TIASIINDSGQCLVFVSSRKKAEELASKISVFLQDRLGGTGPEMNLEDDPYAEKISNCLAGRTCFHHAGLSNPVRSSIESYFKKGELLVIVATPTLAAGVNLPARCVIIRDITRYQNGRSEYLPAREIFQMIGRAGRPKYDKEGYAYLYAASSNSFTKAMEYFTMEIEP</sequence>
<evidence type="ECO:0000256" key="1">
    <source>
        <dbReference type="ARBA" id="ARBA00022741"/>
    </source>
</evidence>
<dbReference type="Gene3D" id="3.40.50.300">
    <property type="entry name" value="P-loop containing nucleotide triphosphate hydrolases"/>
    <property type="match status" value="1"/>
</dbReference>
<accession>T1A4E8</accession>
<reference evidence="6" key="2">
    <citation type="journal article" date="2014" name="ISME J.">
        <title>Microbial stratification in low pH oxic and suboxic macroscopic growths along an acid mine drainage.</title>
        <authorList>
            <person name="Mendez-Garcia C."/>
            <person name="Mesa V."/>
            <person name="Sprenger R.R."/>
            <person name="Richter M."/>
            <person name="Diez M.S."/>
            <person name="Solano J."/>
            <person name="Bargiela R."/>
            <person name="Golyshina O.V."/>
            <person name="Manteca A."/>
            <person name="Ramos J.L."/>
            <person name="Gallego J.R."/>
            <person name="Llorente I."/>
            <person name="Martins Dos Santos V.A."/>
            <person name="Jensen O.N."/>
            <person name="Pelaez A.I."/>
            <person name="Sanchez J."/>
            <person name="Ferrer M."/>
        </authorList>
    </citation>
    <scope>NUCLEOTIDE SEQUENCE</scope>
</reference>
<keyword evidence="1" id="KW-0547">Nucleotide-binding</keyword>
<keyword evidence="2" id="KW-0378">Hydrolase</keyword>
<dbReference type="PANTHER" id="PTHR47961:SF10">
    <property type="entry name" value="ATP-DEPENDENT DNA HELICASE HEL308"/>
    <property type="match status" value="1"/>
</dbReference>
<protein>
    <submittedName>
        <fullName evidence="6">Protein containing DNA/RNA helicase</fullName>
    </submittedName>
</protein>
<dbReference type="PANTHER" id="PTHR47961">
    <property type="entry name" value="DNA POLYMERASE THETA, PUTATIVE (AFU_ORTHOLOGUE AFUA_1G05260)-RELATED"/>
    <property type="match status" value="1"/>
</dbReference>
<dbReference type="AlphaFoldDB" id="T1A4E8"/>
<dbReference type="InterPro" id="IPR050474">
    <property type="entry name" value="Hel308_SKI2-like"/>
</dbReference>
<keyword evidence="4" id="KW-0067">ATP-binding</keyword>
<evidence type="ECO:0000256" key="2">
    <source>
        <dbReference type="ARBA" id="ARBA00022801"/>
    </source>
</evidence>
<comment type="caution">
    <text evidence="6">The sequence shown here is derived from an EMBL/GenBank/DDBJ whole genome shotgun (WGS) entry which is preliminary data.</text>
</comment>
<dbReference type="InterPro" id="IPR027417">
    <property type="entry name" value="P-loop_NTPase"/>
</dbReference>
<reference evidence="6" key="1">
    <citation type="submission" date="2013-08" db="EMBL/GenBank/DDBJ databases">
        <authorList>
            <person name="Mendez C."/>
            <person name="Richter M."/>
            <person name="Ferrer M."/>
            <person name="Sanchez J."/>
        </authorList>
    </citation>
    <scope>NUCLEOTIDE SEQUENCE</scope>
</reference>
<dbReference type="EMBL" id="AUZY01010921">
    <property type="protein sequence ID" value="EQD36720.1"/>
    <property type="molecule type" value="Genomic_DNA"/>
</dbReference>
<name>T1A4E8_9ZZZZ</name>
<dbReference type="Pfam" id="PF00271">
    <property type="entry name" value="Helicase_C"/>
    <property type="match status" value="1"/>
</dbReference>
<proteinExistence type="predicted"/>
<dbReference type="GO" id="GO:0005524">
    <property type="term" value="F:ATP binding"/>
    <property type="evidence" value="ECO:0007669"/>
    <property type="project" value="UniProtKB-KW"/>
</dbReference>